<keyword evidence="2" id="KW-1185">Reference proteome</keyword>
<sequence length="132" mass="14793">MGKPAAYYNSDDFNKYKKTQGKCIPPRSNVLAAACHIQALFDTKRFTYGFLGGLPMLCMGYKREMPDLHVAYDDRDFDRLTAKLGSDRRVRLPTGMNPLLPFKILVWTGPDYKDLGCAVNASIELDLIPSGL</sequence>
<comment type="caution">
    <text evidence="1">The sequence shown here is derived from an EMBL/GenBank/DDBJ whole genome shotgun (WGS) entry which is preliminary data.</text>
</comment>
<reference evidence="1" key="1">
    <citation type="submission" date="2019-04" db="EMBL/GenBank/DDBJ databases">
        <title>Sequencing of skin fungus with MAO and IRED activity.</title>
        <authorList>
            <person name="Marsaioli A.J."/>
            <person name="Bonatto J.M.C."/>
            <person name="Reis Junior O."/>
        </authorList>
    </citation>
    <scope>NUCLEOTIDE SEQUENCE</scope>
    <source>
        <strain evidence="1">30M1</strain>
    </source>
</reference>
<protein>
    <submittedName>
        <fullName evidence="1">Uncharacterized protein</fullName>
    </submittedName>
</protein>
<dbReference type="OrthoDB" id="10066232at2759"/>
<organism evidence="1 2">
    <name type="scientific">Curvularia kusanoi</name>
    <name type="common">Cochliobolus kusanoi</name>
    <dbReference type="NCBI Taxonomy" id="90978"/>
    <lineage>
        <taxon>Eukaryota</taxon>
        <taxon>Fungi</taxon>
        <taxon>Dikarya</taxon>
        <taxon>Ascomycota</taxon>
        <taxon>Pezizomycotina</taxon>
        <taxon>Dothideomycetes</taxon>
        <taxon>Pleosporomycetidae</taxon>
        <taxon>Pleosporales</taxon>
        <taxon>Pleosporineae</taxon>
        <taxon>Pleosporaceae</taxon>
        <taxon>Curvularia</taxon>
    </lineage>
</organism>
<dbReference type="Proteomes" id="UP000801428">
    <property type="component" value="Unassembled WGS sequence"/>
</dbReference>
<proteinExistence type="predicted"/>
<gene>
    <name evidence="1" type="ORF">E8E13_005969</name>
</gene>
<dbReference type="AlphaFoldDB" id="A0A9P4TGU4"/>
<dbReference type="EMBL" id="SWKU01000009">
    <property type="protein sequence ID" value="KAF3003550.1"/>
    <property type="molecule type" value="Genomic_DNA"/>
</dbReference>
<name>A0A9P4TGU4_CURKU</name>
<evidence type="ECO:0000313" key="1">
    <source>
        <dbReference type="EMBL" id="KAF3003550.1"/>
    </source>
</evidence>
<evidence type="ECO:0000313" key="2">
    <source>
        <dbReference type="Proteomes" id="UP000801428"/>
    </source>
</evidence>
<accession>A0A9P4TGU4</accession>